<dbReference type="PANTHER" id="PTHR43706:SF45">
    <property type="entry name" value="NADH DEHYDROGENASE-LIKE PROTEIN RV1812C"/>
    <property type="match status" value="1"/>
</dbReference>
<dbReference type="PANTHER" id="PTHR43706">
    <property type="entry name" value="NADH DEHYDROGENASE"/>
    <property type="match status" value="1"/>
</dbReference>
<dbReference type="AlphaFoldDB" id="A0A7U7I8D9"/>
<proteinExistence type="inferred from homology"/>
<dbReference type="PRINTS" id="PR00411">
    <property type="entry name" value="PNDRDTASEI"/>
</dbReference>
<gene>
    <name evidence="7" type="ORF">PSEWESI4_00876</name>
</gene>
<keyword evidence="4 7" id="KW-0560">Oxidoreductase</keyword>
<dbReference type="RefSeq" id="WP_187669969.1">
    <property type="nucleotide sequence ID" value="NZ_CAJFCI010000023.1"/>
</dbReference>
<evidence type="ECO:0000256" key="1">
    <source>
        <dbReference type="ARBA" id="ARBA00005272"/>
    </source>
</evidence>
<keyword evidence="2" id="KW-0285">Flavoprotein</keyword>
<feature type="domain" description="FAD/NAD(P)-binding" evidence="6">
    <location>
        <begin position="4"/>
        <end position="313"/>
    </location>
</feature>
<dbReference type="EC" id="1.6.-.-" evidence="7"/>
<dbReference type="EMBL" id="CAJFCI010000023">
    <property type="protein sequence ID" value="CAD5106611.1"/>
    <property type="molecule type" value="Genomic_DNA"/>
</dbReference>
<accession>A0A7U7I8D9</accession>
<keyword evidence="5" id="KW-0520">NAD</keyword>
<dbReference type="GO" id="GO:0003954">
    <property type="term" value="F:NADH dehydrogenase activity"/>
    <property type="evidence" value="ECO:0007669"/>
    <property type="project" value="InterPro"/>
</dbReference>
<evidence type="ECO:0000259" key="6">
    <source>
        <dbReference type="Pfam" id="PF07992"/>
    </source>
</evidence>
<reference evidence="7 8" key="1">
    <citation type="submission" date="2020-08" db="EMBL/GenBank/DDBJ databases">
        <authorList>
            <person name="Criscuolo A."/>
        </authorList>
    </citation>
    <scope>NUCLEOTIDE SEQUENCE [LARGE SCALE GENOMIC DNA]</scope>
    <source>
        <strain evidence="7">CIP111764</strain>
    </source>
</reference>
<evidence type="ECO:0000256" key="2">
    <source>
        <dbReference type="ARBA" id="ARBA00022630"/>
    </source>
</evidence>
<sequence>MKQHILIVGAGFGGVWSALSAARLLDKHDRNDVGISVLAPQAELRIRPRFYEADVHKMFAPLGELFDAVGVRFIEGTATSIDERAKTVGYSDASGKQETLGYDRLVLAAGSQVIRPKVEGMSQYAFDVDQIESAVRLENHLKSLKDQPYSVARNTVVVAGGGFTGIETATEMPARLRSVLGNDSDIRVIVVDRAPQIAASLGDGIRPPVVEASGHLGIEWVLNATVTSVDADGVTLADGTRIEAKTVIWTVGFRASPLTEQLTSVRDAQGRLHVDQNLKVFGQENIFAAGDVAYAATDDLGNFSAMSCQHAIALGRHAGNNVAADLLGVAPMPYSQPKYVTCLDLGAWGAVFTEGWDRQLKLVKQEAKELKTQINTIWIYPPAADRASALAAADPMIPVA</sequence>
<evidence type="ECO:0000313" key="7">
    <source>
        <dbReference type="EMBL" id="CAD5106611.1"/>
    </source>
</evidence>
<dbReference type="PRINTS" id="PR00368">
    <property type="entry name" value="FADPNR"/>
</dbReference>
<dbReference type="InterPro" id="IPR023753">
    <property type="entry name" value="FAD/NAD-binding_dom"/>
</dbReference>
<comment type="similarity">
    <text evidence="1">Belongs to the NADH dehydrogenase family.</text>
</comment>
<evidence type="ECO:0000256" key="3">
    <source>
        <dbReference type="ARBA" id="ARBA00022827"/>
    </source>
</evidence>
<dbReference type="Gene3D" id="3.50.50.100">
    <property type="match status" value="1"/>
</dbReference>
<evidence type="ECO:0000256" key="5">
    <source>
        <dbReference type="ARBA" id="ARBA00023027"/>
    </source>
</evidence>
<comment type="caution">
    <text evidence="7">The sequence shown here is derived from an EMBL/GenBank/DDBJ whole genome shotgun (WGS) entry which is preliminary data.</text>
</comment>
<organism evidence="7 8">
    <name type="scientific">Zestomonas carbonaria</name>
    <dbReference type="NCBI Taxonomy" id="2762745"/>
    <lineage>
        <taxon>Bacteria</taxon>
        <taxon>Pseudomonadati</taxon>
        <taxon>Pseudomonadota</taxon>
        <taxon>Gammaproteobacteria</taxon>
        <taxon>Pseudomonadales</taxon>
        <taxon>Pseudomonadaceae</taxon>
        <taxon>Zestomonas</taxon>
    </lineage>
</organism>
<dbReference type="InterPro" id="IPR036188">
    <property type="entry name" value="FAD/NAD-bd_sf"/>
</dbReference>
<keyword evidence="3" id="KW-0274">FAD</keyword>
<dbReference type="Proteomes" id="UP000583387">
    <property type="component" value="Unassembled WGS sequence"/>
</dbReference>
<name>A0A7U7I8D9_9GAMM</name>
<evidence type="ECO:0000256" key="4">
    <source>
        <dbReference type="ARBA" id="ARBA00023002"/>
    </source>
</evidence>
<keyword evidence="8" id="KW-1185">Reference proteome</keyword>
<protein>
    <submittedName>
        <fullName evidence="7">NADH dehydrogenase-like protein</fullName>
        <ecNumber evidence="7">1.6.-.-</ecNumber>
    </submittedName>
</protein>
<evidence type="ECO:0000313" key="8">
    <source>
        <dbReference type="Proteomes" id="UP000583387"/>
    </source>
</evidence>
<dbReference type="InterPro" id="IPR045024">
    <property type="entry name" value="NDH-2"/>
</dbReference>
<dbReference type="Pfam" id="PF07992">
    <property type="entry name" value="Pyr_redox_2"/>
    <property type="match status" value="1"/>
</dbReference>
<dbReference type="SUPFAM" id="SSF51905">
    <property type="entry name" value="FAD/NAD(P)-binding domain"/>
    <property type="match status" value="1"/>
</dbReference>